<reference evidence="14 15" key="1">
    <citation type="submission" date="2020-10" db="EMBL/GenBank/DDBJ databases">
        <title>Phylogeny of dyella-like bacteria.</title>
        <authorList>
            <person name="Fu J."/>
        </authorList>
    </citation>
    <scope>NUCLEOTIDE SEQUENCE [LARGE SCALE GENOMIC DNA]</scope>
    <source>
        <strain evidence="14 15">Gsoil3046</strain>
    </source>
</reference>
<keyword evidence="8 10" id="KW-0472">Membrane</keyword>
<feature type="domain" description="Secretin/TonB short N-terminal" evidence="13">
    <location>
        <begin position="65"/>
        <end position="116"/>
    </location>
</feature>
<dbReference type="Gene3D" id="2.170.130.10">
    <property type="entry name" value="TonB-dependent receptor, plug domain"/>
    <property type="match status" value="1"/>
</dbReference>
<evidence type="ECO:0000256" key="7">
    <source>
        <dbReference type="ARBA" id="ARBA00023077"/>
    </source>
</evidence>
<evidence type="ECO:0000256" key="1">
    <source>
        <dbReference type="ARBA" id="ARBA00004571"/>
    </source>
</evidence>
<protein>
    <submittedName>
        <fullName evidence="14">TonB-dependent receptor</fullName>
    </submittedName>
</protein>
<keyword evidence="14" id="KW-0675">Receptor</keyword>
<dbReference type="SMART" id="SM00965">
    <property type="entry name" value="STN"/>
    <property type="match status" value="1"/>
</dbReference>
<evidence type="ECO:0000256" key="9">
    <source>
        <dbReference type="ARBA" id="ARBA00023237"/>
    </source>
</evidence>
<dbReference type="Gene3D" id="2.40.170.20">
    <property type="entry name" value="TonB-dependent receptor, beta-barrel domain"/>
    <property type="match status" value="1"/>
</dbReference>
<dbReference type="InterPro" id="IPR037066">
    <property type="entry name" value="Plug_dom_sf"/>
</dbReference>
<dbReference type="InterPro" id="IPR012910">
    <property type="entry name" value="Plug_dom"/>
</dbReference>
<dbReference type="Pfam" id="PF00593">
    <property type="entry name" value="TonB_dep_Rec_b-barrel"/>
    <property type="match status" value="1"/>
</dbReference>
<dbReference type="Proteomes" id="UP001620460">
    <property type="component" value="Unassembled WGS sequence"/>
</dbReference>
<keyword evidence="6" id="KW-0408">Iron</keyword>
<evidence type="ECO:0000313" key="14">
    <source>
        <dbReference type="EMBL" id="MFK2906013.1"/>
    </source>
</evidence>
<dbReference type="PANTHER" id="PTHR47234">
    <property type="match status" value="1"/>
</dbReference>
<dbReference type="InterPro" id="IPR000531">
    <property type="entry name" value="Beta-barrel_TonB"/>
</dbReference>
<evidence type="ECO:0000256" key="2">
    <source>
        <dbReference type="ARBA" id="ARBA00022448"/>
    </source>
</evidence>
<dbReference type="InterPro" id="IPR036942">
    <property type="entry name" value="Beta-barrel_TonB_sf"/>
</dbReference>
<proteinExistence type="inferred from homology"/>
<dbReference type="Gene3D" id="3.55.50.30">
    <property type="match status" value="1"/>
</dbReference>
<dbReference type="PROSITE" id="PS52016">
    <property type="entry name" value="TONB_DEPENDENT_REC_3"/>
    <property type="match status" value="1"/>
</dbReference>
<keyword evidence="3 10" id="KW-1134">Transmembrane beta strand</keyword>
<feature type="signal peptide" evidence="12">
    <location>
        <begin position="1"/>
        <end position="35"/>
    </location>
</feature>
<keyword evidence="2 10" id="KW-0813">Transport</keyword>
<evidence type="ECO:0000313" key="15">
    <source>
        <dbReference type="Proteomes" id="UP001620460"/>
    </source>
</evidence>
<dbReference type="CDD" id="cd01347">
    <property type="entry name" value="ligand_gated_channel"/>
    <property type="match status" value="1"/>
</dbReference>
<evidence type="ECO:0000256" key="6">
    <source>
        <dbReference type="ARBA" id="ARBA00023004"/>
    </source>
</evidence>
<keyword evidence="4" id="KW-0406">Ion transport</keyword>
<dbReference type="InterPro" id="IPR011662">
    <property type="entry name" value="Secretin/TonB_short_N"/>
</dbReference>
<dbReference type="PANTHER" id="PTHR47234:SF2">
    <property type="entry name" value="TONB-DEPENDENT RECEPTOR"/>
    <property type="match status" value="1"/>
</dbReference>
<dbReference type="SUPFAM" id="SSF56935">
    <property type="entry name" value="Porins"/>
    <property type="match status" value="1"/>
</dbReference>
<dbReference type="EMBL" id="JADIKM010000006">
    <property type="protein sequence ID" value="MFK2906013.1"/>
    <property type="molecule type" value="Genomic_DNA"/>
</dbReference>
<dbReference type="RefSeq" id="WP_404635964.1">
    <property type="nucleotide sequence ID" value="NZ_JADIKM010000006.1"/>
</dbReference>
<comment type="similarity">
    <text evidence="10 11">Belongs to the TonB-dependent receptor family.</text>
</comment>
<dbReference type="InterPro" id="IPR039426">
    <property type="entry name" value="TonB-dep_rcpt-like"/>
</dbReference>
<dbReference type="Pfam" id="PF07660">
    <property type="entry name" value="STN"/>
    <property type="match status" value="1"/>
</dbReference>
<organism evidence="14 15">
    <name type="scientific">Dyella ginsengisoli</name>
    <dbReference type="NCBI Taxonomy" id="363848"/>
    <lineage>
        <taxon>Bacteria</taxon>
        <taxon>Pseudomonadati</taxon>
        <taxon>Pseudomonadota</taxon>
        <taxon>Gammaproteobacteria</taxon>
        <taxon>Lysobacterales</taxon>
        <taxon>Rhodanobacteraceae</taxon>
        <taxon>Dyella</taxon>
    </lineage>
</organism>
<comment type="caution">
    <text evidence="14">The sequence shown here is derived from an EMBL/GenBank/DDBJ whole genome shotgun (WGS) entry which is preliminary data.</text>
</comment>
<keyword evidence="7 11" id="KW-0798">TonB box</keyword>
<evidence type="ECO:0000256" key="4">
    <source>
        <dbReference type="ARBA" id="ARBA00022496"/>
    </source>
</evidence>
<gene>
    <name evidence="14" type="ORF">ISP17_18785</name>
</gene>
<evidence type="ECO:0000256" key="3">
    <source>
        <dbReference type="ARBA" id="ARBA00022452"/>
    </source>
</evidence>
<evidence type="ECO:0000256" key="8">
    <source>
        <dbReference type="ARBA" id="ARBA00023136"/>
    </source>
</evidence>
<feature type="chain" id="PRO_5046560019" evidence="12">
    <location>
        <begin position="36"/>
        <end position="958"/>
    </location>
</feature>
<dbReference type="PROSITE" id="PS51257">
    <property type="entry name" value="PROKAR_LIPOPROTEIN"/>
    <property type="match status" value="1"/>
</dbReference>
<evidence type="ECO:0000256" key="5">
    <source>
        <dbReference type="ARBA" id="ARBA00022692"/>
    </source>
</evidence>
<evidence type="ECO:0000259" key="13">
    <source>
        <dbReference type="SMART" id="SM00965"/>
    </source>
</evidence>
<keyword evidence="5 10" id="KW-0812">Transmembrane</keyword>
<sequence>MPRRHVAFAAPGRRLAAHGLALALLLIACPPAALGAPAASTRHYRIAAGTSLDDALHLLARRGNIQLLYAPDLTSRRRAAALEGDFTAGEALTRLLRGSGLTAEAVNADTFVLRRADASPTAPIPAPRALPPAPLESVPVPLLAVEVTGTHLRRTAMETASPLTVIDRRQIEHSGYQTLFELLRAQPGVRVNNAPVALSDNALYQANGLSGATGAAAVDLHGLGATATLFLVDGQRMAGYGLSQGEFSLVNDLESIPLSLVERVEVLRDGASAIYGSDAMAGVVNIILRKHFEGVALDGNTGISSRGDAAQHRGTASFGTAFGHDGHLVLGADYLDRAPLLGSARRWARNGGDGGDGTYYFDGGQIGYSNTGGGCTQTTLDGPCTNTSGPLTTLQTGLDSRSLLAHVDHPLGALEAYADLRWNMVRQRQQTGPATEQLLVYDPATPRGARVVNYAFSDVGPIRDITQSRSTQLSAGLRGHPGDWQWDLRLDDQHNAGTDRARGLLRSSVLERALADGSYQPGGHNDPALLAALSPELLRTGHTSQSGFSLRADGPLAQWPLGEVGLAAGIEGYREQLDDQPDPLLIASDVFQFQPPYVRRGDRWISAAYVEMETPLAKGFTANVAARADHSGGFGWAFSPRLGLKWDVSDSVSFRGTIARGYRAPTLPELDRPQALLPTGVRVEVPDALLPCVNARSVGHGYSLCTLRLDSVSNPDLQPERSRSLTFGVVLAPTPALGIALDVYQVDRRNEIRALPVSYALDHPDAYPELFRRDAQGALYAFDQQLVNLGKTMVRSFDLDVRYRLDTVHLGSFSFNLGVDWLSKLRRQIAPEAPPEPYDGYADQPKATALAGVEWTRGDWVTTANLRYTGHYAYQASANSLLTCPDGLRSAGHCNTPAFTLLDLNLDYGGLAHWRIGINVHNVLDHRPQYYSRPSLAYSPSFDDVAGRYFLLSFHYQR</sequence>
<evidence type="ECO:0000256" key="11">
    <source>
        <dbReference type="RuleBase" id="RU003357"/>
    </source>
</evidence>
<evidence type="ECO:0000256" key="12">
    <source>
        <dbReference type="SAM" id="SignalP"/>
    </source>
</evidence>
<evidence type="ECO:0000256" key="10">
    <source>
        <dbReference type="PROSITE-ProRule" id="PRU01360"/>
    </source>
</evidence>
<comment type="subcellular location">
    <subcellularLocation>
        <location evidence="1 10">Cell outer membrane</location>
        <topology evidence="1 10">Multi-pass membrane protein</topology>
    </subcellularLocation>
</comment>
<dbReference type="Pfam" id="PF07715">
    <property type="entry name" value="Plug"/>
    <property type="match status" value="1"/>
</dbReference>
<keyword evidence="9 10" id="KW-0998">Cell outer membrane</keyword>
<keyword evidence="12" id="KW-0732">Signal</keyword>
<keyword evidence="15" id="KW-1185">Reference proteome</keyword>
<accession>A0ABW8JXW8</accession>
<keyword evidence="4" id="KW-0410">Iron transport</keyword>
<name>A0ABW8JXW8_9GAMM</name>